<name>A0A0C2XBY3_HEBCY</name>
<dbReference type="HOGENOM" id="CLU_3087487_0_0_1"/>
<organism evidence="1 2">
    <name type="scientific">Hebeloma cylindrosporum</name>
    <dbReference type="NCBI Taxonomy" id="76867"/>
    <lineage>
        <taxon>Eukaryota</taxon>
        <taxon>Fungi</taxon>
        <taxon>Dikarya</taxon>
        <taxon>Basidiomycota</taxon>
        <taxon>Agaricomycotina</taxon>
        <taxon>Agaricomycetes</taxon>
        <taxon>Agaricomycetidae</taxon>
        <taxon>Agaricales</taxon>
        <taxon>Agaricineae</taxon>
        <taxon>Hymenogastraceae</taxon>
        <taxon>Hebeloma</taxon>
    </lineage>
</organism>
<evidence type="ECO:0000313" key="2">
    <source>
        <dbReference type="Proteomes" id="UP000053424"/>
    </source>
</evidence>
<sequence length="52" mass="6040">MDLDPRCITRSIKSQYWGIPACRVSRWLLRLWFKIARVGQSGPALACFTAWN</sequence>
<reference evidence="1 2" key="1">
    <citation type="submission" date="2014-04" db="EMBL/GenBank/DDBJ databases">
        <authorList>
            <consortium name="DOE Joint Genome Institute"/>
            <person name="Kuo A."/>
            <person name="Gay G."/>
            <person name="Dore J."/>
            <person name="Kohler A."/>
            <person name="Nagy L.G."/>
            <person name="Floudas D."/>
            <person name="Copeland A."/>
            <person name="Barry K.W."/>
            <person name="Cichocki N."/>
            <person name="Veneault-Fourrey C."/>
            <person name="LaButti K."/>
            <person name="Lindquist E.A."/>
            <person name="Lipzen A."/>
            <person name="Lundell T."/>
            <person name="Morin E."/>
            <person name="Murat C."/>
            <person name="Sun H."/>
            <person name="Tunlid A."/>
            <person name="Henrissat B."/>
            <person name="Grigoriev I.V."/>
            <person name="Hibbett D.S."/>
            <person name="Martin F."/>
            <person name="Nordberg H.P."/>
            <person name="Cantor M.N."/>
            <person name="Hua S.X."/>
        </authorList>
    </citation>
    <scope>NUCLEOTIDE SEQUENCE [LARGE SCALE GENOMIC DNA]</scope>
    <source>
        <strain evidence="2">h7</strain>
    </source>
</reference>
<protein>
    <submittedName>
        <fullName evidence="1">Uncharacterized protein</fullName>
    </submittedName>
</protein>
<evidence type="ECO:0000313" key="1">
    <source>
        <dbReference type="EMBL" id="KIM35458.1"/>
    </source>
</evidence>
<dbReference type="AlphaFoldDB" id="A0A0C2XBY3"/>
<dbReference type="EMBL" id="KN831820">
    <property type="protein sequence ID" value="KIM35458.1"/>
    <property type="molecule type" value="Genomic_DNA"/>
</dbReference>
<proteinExistence type="predicted"/>
<reference evidence="2" key="2">
    <citation type="submission" date="2015-01" db="EMBL/GenBank/DDBJ databases">
        <title>Evolutionary Origins and Diversification of the Mycorrhizal Mutualists.</title>
        <authorList>
            <consortium name="DOE Joint Genome Institute"/>
            <consortium name="Mycorrhizal Genomics Consortium"/>
            <person name="Kohler A."/>
            <person name="Kuo A."/>
            <person name="Nagy L.G."/>
            <person name="Floudas D."/>
            <person name="Copeland A."/>
            <person name="Barry K.W."/>
            <person name="Cichocki N."/>
            <person name="Veneault-Fourrey C."/>
            <person name="LaButti K."/>
            <person name="Lindquist E.A."/>
            <person name="Lipzen A."/>
            <person name="Lundell T."/>
            <person name="Morin E."/>
            <person name="Murat C."/>
            <person name="Riley R."/>
            <person name="Ohm R."/>
            <person name="Sun H."/>
            <person name="Tunlid A."/>
            <person name="Henrissat B."/>
            <person name="Grigoriev I.V."/>
            <person name="Hibbett D.S."/>
            <person name="Martin F."/>
        </authorList>
    </citation>
    <scope>NUCLEOTIDE SEQUENCE [LARGE SCALE GENOMIC DNA]</scope>
    <source>
        <strain evidence="2">h7</strain>
    </source>
</reference>
<gene>
    <name evidence="1" type="ORF">M413DRAFT_348737</name>
</gene>
<dbReference type="Proteomes" id="UP000053424">
    <property type="component" value="Unassembled WGS sequence"/>
</dbReference>
<keyword evidence="2" id="KW-1185">Reference proteome</keyword>
<accession>A0A0C2XBY3</accession>